<organism evidence="3 4">
    <name type="scientific">Streptacidiphilus jeojiensis</name>
    <dbReference type="NCBI Taxonomy" id="3229225"/>
    <lineage>
        <taxon>Bacteria</taxon>
        <taxon>Bacillati</taxon>
        <taxon>Actinomycetota</taxon>
        <taxon>Actinomycetes</taxon>
        <taxon>Kitasatosporales</taxon>
        <taxon>Streptomycetaceae</taxon>
        <taxon>Streptacidiphilus</taxon>
    </lineage>
</organism>
<dbReference type="InterPro" id="IPR009362">
    <property type="entry name" value="YhcG_C"/>
</dbReference>
<dbReference type="Pfam" id="PF06250">
    <property type="entry name" value="YhcG_C"/>
    <property type="match status" value="1"/>
</dbReference>
<keyword evidence="4" id="KW-1185">Reference proteome</keyword>
<evidence type="ECO:0000313" key="4">
    <source>
        <dbReference type="Proteomes" id="UP001592581"/>
    </source>
</evidence>
<evidence type="ECO:0000313" key="3">
    <source>
        <dbReference type="EMBL" id="MFC1443810.1"/>
    </source>
</evidence>
<comment type="caution">
    <text evidence="3">The sequence shown here is derived from an EMBL/GenBank/DDBJ whole genome shotgun (WGS) entry which is preliminary data.</text>
</comment>
<dbReference type="Gene3D" id="3.40.1350.10">
    <property type="match status" value="1"/>
</dbReference>
<dbReference type="InterPro" id="IPR011856">
    <property type="entry name" value="tRNA_endonuc-like_dom_sf"/>
</dbReference>
<name>A0ABV6XZX3_9ACTN</name>
<dbReference type="RefSeq" id="WP_380568697.1">
    <property type="nucleotide sequence ID" value="NZ_JBEUKS010000019.1"/>
</dbReference>
<sequence length="343" mass="38934">MPTEDLPVGYADLLHDIKSEITSARIRAHRAVNTEQIELYWRIGRLILTRQEKEGWGAQVVDRLAADLRTTHPGQRGFGRSNLQYMLKMARTWPEPIVQQPVGQLPWGHITVLLDKTNTPAELDFYTRSAVQHGWSRAMLQHWITSGLHLSQGAAQTNFATTVIPEQSDAVRELVKDPYRLEFLGLDGDHAERDFEDALVARLIEFLTELGVGFSFVGRQYRVLVGGEEFRIDLLFYHCKLHRYVVFELKTRTARPEHVGKLGFYVAVVDDPVRDKERDDETIGILLSAGRNHAAVEYALQNHNRPLAVSSYVGLPRQVRELLPSSEDLARVAQGVLEQEAQP</sequence>
<dbReference type="Pfam" id="PF17761">
    <property type="entry name" value="DUF1016_N"/>
    <property type="match status" value="1"/>
</dbReference>
<dbReference type="InterPro" id="IPR053148">
    <property type="entry name" value="PD-DEXK-like_domain"/>
</dbReference>
<gene>
    <name evidence="3" type="ORF">ABUW04_36800</name>
</gene>
<dbReference type="PANTHER" id="PTHR30547:SF0">
    <property type="entry name" value="BLR8175 PROTEIN"/>
    <property type="match status" value="1"/>
</dbReference>
<dbReference type="PANTHER" id="PTHR30547">
    <property type="entry name" value="UNCHARACTERIZED PROTEIN YHCG-RELATED"/>
    <property type="match status" value="1"/>
</dbReference>
<dbReference type="InterPro" id="IPR041527">
    <property type="entry name" value="YhcG_N"/>
</dbReference>
<proteinExistence type="predicted"/>
<accession>A0ABV6XZX3</accession>
<evidence type="ECO:0000259" key="1">
    <source>
        <dbReference type="Pfam" id="PF06250"/>
    </source>
</evidence>
<feature type="domain" description="YhcG PDDEXK nuclease" evidence="1">
    <location>
        <begin position="173"/>
        <end position="320"/>
    </location>
</feature>
<feature type="domain" description="YhcG N-terminal" evidence="2">
    <location>
        <begin position="16"/>
        <end position="149"/>
    </location>
</feature>
<dbReference type="Proteomes" id="UP001592581">
    <property type="component" value="Unassembled WGS sequence"/>
</dbReference>
<evidence type="ECO:0000259" key="2">
    <source>
        <dbReference type="Pfam" id="PF17761"/>
    </source>
</evidence>
<reference evidence="3 4" key="1">
    <citation type="submission" date="2024-06" db="EMBL/GenBank/DDBJ databases">
        <authorList>
            <person name="Lee S.D."/>
        </authorList>
    </citation>
    <scope>NUCLEOTIDE SEQUENCE [LARGE SCALE GENOMIC DNA]</scope>
    <source>
        <strain evidence="3 4">N1-10</strain>
    </source>
</reference>
<dbReference type="EMBL" id="JBEUKS010000019">
    <property type="protein sequence ID" value="MFC1443810.1"/>
    <property type="molecule type" value="Genomic_DNA"/>
</dbReference>
<protein>
    <submittedName>
        <fullName evidence="3">PDDEXK nuclease domain-containing protein</fullName>
    </submittedName>
</protein>